<reference evidence="4" key="1">
    <citation type="submission" date="2018-05" db="EMBL/GenBank/DDBJ databases">
        <authorList>
            <person name="Lanie J.A."/>
            <person name="Ng W.-L."/>
            <person name="Kazmierczak K.M."/>
            <person name="Andrzejewski T.M."/>
            <person name="Davidsen T.M."/>
            <person name="Wayne K.J."/>
            <person name="Tettelin H."/>
            <person name="Glass J.I."/>
            <person name="Rusch D."/>
            <person name="Podicherti R."/>
            <person name="Tsui H.-C.T."/>
            <person name="Winkler M.E."/>
        </authorList>
    </citation>
    <scope>NUCLEOTIDE SEQUENCE</scope>
</reference>
<organism evidence="4">
    <name type="scientific">marine metagenome</name>
    <dbReference type="NCBI Taxonomy" id="408172"/>
    <lineage>
        <taxon>unclassified sequences</taxon>
        <taxon>metagenomes</taxon>
        <taxon>ecological metagenomes</taxon>
    </lineage>
</organism>
<dbReference type="AlphaFoldDB" id="A0A382SY50"/>
<dbReference type="PANTHER" id="PTHR11103:SF18">
    <property type="entry name" value="SLR1189 PROTEIN"/>
    <property type="match status" value="1"/>
</dbReference>
<sequence length="79" mass="8634">MSKFLERLAENRPLIYDGGFGSQLFARQIELTNSTLANEEHPDAVVDIHSDYIAAGADLIGTNTFVASELHLEMAGKDP</sequence>
<name>A0A382SY50_9ZZZZ</name>
<dbReference type="EMBL" id="UINC01132486">
    <property type="protein sequence ID" value="SVD14839.1"/>
    <property type="molecule type" value="Genomic_DNA"/>
</dbReference>
<dbReference type="Pfam" id="PF02574">
    <property type="entry name" value="S-methyl_trans"/>
    <property type="match status" value="1"/>
</dbReference>
<dbReference type="InterPro" id="IPR003726">
    <property type="entry name" value="HCY_dom"/>
</dbReference>
<dbReference type="GO" id="GO:0032259">
    <property type="term" value="P:methylation"/>
    <property type="evidence" value="ECO:0007669"/>
    <property type="project" value="UniProtKB-KW"/>
</dbReference>
<dbReference type="SUPFAM" id="SSF82282">
    <property type="entry name" value="Homocysteine S-methyltransferase"/>
    <property type="match status" value="1"/>
</dbReference>
<dbReference type="PANTHER" id="PTHR11103">
    <property type="entry name" value="SLR1189 PROTEIN"/>
    <property type="match status" value="1"/>
</dbReference>
<evidence type="ECO:0000256" key="2">
    <source>
        <dbReference type="ARBA" id="ARBA00022679"/>
    </source>
</evidence>
<dbReference type="InterPro" id="IPR036589">
    <property type="entry name" value="HCY_dom_sf"/>
</dbReference>
<proteinExistence type="predicted"/>
<keyword evidence="1" id="KW-0489">Methyltransferase</keyword>
<feature type="non-terminal residue" evidence="4">
    <location>
        <position position="79"/>
    </location>
</feature>
<protein>
    <recommendedName>
        <fullName evidence="3">Hcy-binding domain-containing protein</fullName>
    </recommendedName>
</protein>
<dbReference type="PROSITE" id="PS50970">
    <property type="entry name" value="HCY"/>
    <property type="match status" value="1"/>
</dbReference>
<evidence type="ECO:0000256" key="1">
    <source>
        <dbReference type="ARBA" id="ARBA00022603"/>
    </source>
</evidence>
<evidence type="ECO:0000313" key="4">
    <source>
        <dbReference type="EMBL" id="SVD14839.1"/>
    </source>
</evidence>
<evidence type="ECO:0000259" key="3">
    <source>
        <dbReference type="PROSITE" id="PS50970"/>
    </source>
</evidence>
<keyword evidence="2" id="KW-0808">Transferase</keyword>
<dbReference type="GO" id="GO:0008168">
    <property type="term" value="F:methyltransferase activity"/>
    <property type="evidence" value="ECO:0007669"/>
    <property type="project" value="UniProtKB-KW"/>
</dbReference>
<gene>
    <name evidence="4" type="ORF">METZ01_LOCUS367693</name>
</gene>
<accession>A0A382SY50</accession>
<feature type="domain" description="Hcy-binding" evidence="3">
    <location>
        <begin position="2"/>
        <end position="79"/>
    </location>
</feature>
<dbReference type="Gene3D" id="3.20.20.330">
    <property type="entry name" value="Homocysteine-binding-like domain"/>
    <property type="match status" value="1"/>
</dbReference>